<keyword evidence="10" id="KW-1185">Reference proteome</keyword>
<dbReference type="InterPro" id="IPR019520">
    <property type="entry name" value="Ribosomal_mS23_met"/>
</dbReference>
<evidence type="ECO:0000256" key="3">
    <source>
        <dbReference type="ARBA" id="ARBA00022980"/>
    </source>
</evidence>
<dbReference type="VEuPathDB" id="VectorBase:ASTE010677"/>
<dbReference type="EnsemblMetazoa" id="ASTEI00479-RA">
    <property type="protein sequence ID" value="ASTEI00479-PA"/>
    <property type="gene ID" value="ASTEI00479"/>
</dbReference>
<reference evidence="9" key="2">
    <citation type="submission" date="2020-05" db="UniProtKB">
        <authorList>
            <consortium name="EnsemblMetazoa"/>
        </authorList>
    </citation>
    <scope>IDENTIFICATION</scope>
    <source>
        <strain evidence="9">Indian</strain>
    </source>
</reference>
<evidence type="ECO:0000313" key="9">
    <source>
        <dbReference type="EnsemblMetazoa" id="ASTEI00479-PA"/>
    </source>
</evidence>
<dbReference type="VEuPathDB" id="VectorBase:ASTEI00479"/>
<dbReference type="VEuPathDB" id="VectorBase:ASTEI20_031077"/>
<dbReference type="PANTHER" id="PTHR15925:SF2">
    <property type="entry name" value="SMALL RIBOSOMAL SUBUNIT PROTEIN MS23"/>
    <property type="match status" value="1"/>
</dbReference>
<protein>
    <recommendedName>
        <fullName evidence="6">Small ribosomal subunit protein mS23</fullName>
    </recommendedName>
</protein>
<dbReference type="Pfam" id="PF10484">
    <property type="entry name" value="MRP-S23"/>
    <property type="match status" value="1"/>
</dbReference>
<feature type="region of interest" description="Disordered" evidence="7">
    <location>
        <begin position="127"/>
        <end position="164"/>
    </location>
</feature>
<dbReference type="Proteomes" id="UP000076408">
    <property type="component" value="Unassembled WGS sequence"/>
</dbReference>
<accession>A0A182XW93</accession>
<dbReference type="GO" id="GO:0006412">
    <property type="term" value="P:translation"/>
    <property type="evidence" value="ECO:0007669"/>
    <property type="project" value="InterPro"/>
</dbReference>
<comment type="similarity">
    <text evidence="2">Belongs to the mitochondrion-specific ribosomal protein mS23 family.</text>
</comment>
<sequence length="164" mass="18670">MANSRLEKIGTIITRTQGLLKSGAMKFDERPLWYDVVTAFPPLDEPRYNRPAPKVPVREIFYQEDIARAKFHKSGKATFATNLLDTNNLTPTQQFIGIYQHLSTQGALDEQKVFETAIDLLEDKMRQQRADKRPAESATVEQVELSSKPEDSGKTVQLQDIFKD</sequence>
<evidence type="ECO:0000256" key="2">
    <source>
        <dbReference type="ARBA" id="ARBA00009864"/>
    </source>
</evidence>
<name>A0A182XW93_ANOST</name>
<reference evidence="10" key="1">
    <citation type="journal article" date="2014" name="Genome Biol.">
        <title>Genome analysis of a major urban malaria vector mosquito, Anopheles stephensi.</title>
        <authorList>
            <person name="Jiang X."/>
            <person name="Peery A."/>
            <person name="Hall A.B."/>
            <person name="Sharma A."/>
            <person name="Chen X.G."/>
            <person name="Waterhouse R.M."/>
            <person name="Komissarov A."/>
            <person name="Riehle M.M."/>
            <person name="Shouche Y."/>
            <person name="Sharakhova M.V."/>
            <person name="Lawson D."/>
            <person name="Pakpour N."/>
            <person name="Arensburger P."/>
            <person name="Davidson V.L."/>
            <person name="Eiglmeier K."/>
            <person name="Emrich S."/>
            <person name="George P."/>
            <person name="Kennedy R.C."/>
            <person name="Mane S.P."/>
            <person name="Maslen G."/>
            <person name="Oringanje C."/>
            <person name="Qi Y."/>
            <person name="Settlage R."/>
            <person name="Tojo M."/>
            <person name="Tubio J.M."/>
            <person name="Unger M.F."/>
            <person name="Wang B."/>
            <person name="Vernick K.D."/>
            <person name="Ribeiro J.M."/>
            <person name="James A.A."/>
            <person name="Michel K."/>
            <person name="Riehle M.A."/>
            <person name="Luckhart S."/>
            <person name="Sharakhov I.V."/>
            <person name="Tu Z."/>
        </authorList>
    </citation>
    <scope>NUCLEOTIDE SEQUENCE [LARGE SCALE GENOMIC DNA]</scope>
    <source>
        <strain evidence="10">Indian</strain>
    </source>
</reference>
<dbReference type="GO" id="GO:0005840">
    <property type="term" value="C:ribosome"/>
    <property type="evidence" value="ECO:0007669"/>
    <property type="project" value="InterPro"/>
</dbReference>
<dbReference type="OMA" id="TEDKPIW"/>
<dbReference type="STRING" id="30069.A0A182XW93"/>
<evidence type="ECO:0000259" key="8">
    <source>
        <dbReference type="Pfam" id="PF10484"/>
    </source>
</evidence>
<evidence type="ECO:0000256" key="6">
    <source>
        <dbReference type="ARBA" id="ARBA00035137"/>
    </source>
</evidence>
<dbReference type="InterPro" id="IPR023611">
    <property type="entry name" value="mS23_dom_met"/>
</dbReference>
<dbReference type="GO" id="GO:0005739">
    <property type="term" value="C:mitochondrion"/>
    <property type="evidence" value="ECO:0007669"/>
    <property type="project" value="InterPro"/>
</dbReference>
<dbReference type="GO" id="GO:0003735">
    <property type="term" value="F:structural constituent of ribosome"/>
    <property type="evidence" value="ECO:0007669"/>
    <property type="project" value="InterPro"/>
</dbReference>
<dbReference type="PANTHER" id="PTHR15925">
    <property type="entry name" value="MITOCHONDRIAL RIBOSOMAL PROTEIN S23"/>
    <property type="match status" value="1"/>
</dbReference>
<feature type="domain" description="Small ribosomal subunit protein mS23 conserved" evidence="8">
    <location>
        <begin position="2"/>
        <end position="124"/>
    </location>
</feature>
<dbReference type="InterPro" id="IPR059242">
    <property type="entry name" value="mS23_dom"/>
</dbReference>
<keyword evidence="4" id="KW-0496">Mitochondrion</keyword>
<keyword evidence="3" id="KW-0689">Ribosomal protein</keyword>
<keyword evidence="5" id="KW-0687">Ribonucleoprotein</keyword>
<dbReference type="CDD" id="cd23701">
    <property type="entry name" value="At1g26750"/>
    <property type="match status" value="1"/>
</dbReference>
<evidence type="ECO:0000256" key="7">
    <source>
        <dbReference type="SAM" id="MobiDB-lite"/>
    </source>
</evidence>
<organism evidence="9 10">
    <name type="scientific">Anopheles stephensi</name>
    <name type="common">Indo-Pakistan malaria mosquito</name>
    <dbReference type="NCBI Taxonomy" id="30069"/>
    <lineage>
        <taxon>Eukaryota</taxon>
        <taxon>Metazoa</taxon>
        <taxon>Ecdysozoa</taxon>
        <taxon>Arthropoda</taxon>
        <taxon>Hexapoda</taxon>
        <taxon>Insecta</taxon>
        <taxon>Pterygota</taxon>
        <taxon>Neoptera</taxon>
        <taxon>Endopterygota</taxon>
        <taxon>Diptera</taxon>
        <taxon>Nematocera</taxon>
        <taxon>Culicoidea</taxon>
        <taxon>Culicidae</taxon>
        <taxon>Anophelinae</taxon>
        <taxon>Anopheles</taxon>
    </lineage>
</organism>
<evidence type="ECO:0000256" key="5">
    <source>
        <dbReference type="ARBA" id="ARBA00023274"/>
    </source>
</evidence>
<comment type="subcellular location">
    <subcellularLocation>
        <location evidence="1">Mitochondrion</location>
    </subcellularLocation>
</comment>
<proteinExistence type="inferred from homology"/>
<evidence type="ECO:0000313" key="10">
    <source>
        <dbReference type="Proteomes" id="UP000076408"/>
    </source>
</evidence>
<dbReference type="AlphaFoldDB" id="A0A182XW93"/>
<evidence type="ECO:0000256" key="1">
    <source>
        <dbReference type="ARBA" id="ARBA00004173"/>
    </source>
</evidence>
<evidence type="ECO:0000256" key="4">
    <source>
        <dbReference type="ARBA" id="ARBA00023128"/>
    </source>
</evidence>